<protein>
    <submittedName>
        <fullName evidence="1">Uncharacterized protein</fullName>
    </submittedName>
</protein>
<organism evidence="1 2">
    <name type="scientific">Leucogyrophana mollusca</name>
    <dbReference type="NCBI Taxonomy" id="85980"/>
    <lineage>
        <taxon>Eukaryota</taxon>
        <taxon>Fungi</taxon>
        <taxon>Dikarya</taxon>
        <taxon>Basidiomycota</taxon>
        <taxon>Agaricomycotina</taxon>
        <taxon>Agaricomycetes</taxon>
        <taxon>Agaricomycetidae</taxon>
        <taxon>Boletales</taxon>
        <taxon>Boletales incertae sedis</taxon>
        <taxon>Leucogyrophana</taxon>
    </lineage>
</organism>
<evidence type="ECO:0000313" key="2">
    <source>
        <dbReference type="Proteomes" id="UP000790709"/>
    </source>
</evidence>
<reference evidence="1" key="1">
    <citation type="journal article" date="2021" name="New Phytol.">
        <title>Evolutionary innovations through gain and loss of genes in the ectomycorrhizal Boletales.</title>
        <authorList>
            <person name="Wu G."/>
            <person name="Miyauchi S."/>
            <person name="Morin E."/>
            <person name="Kuo A."/>
            <person name="Drula E."/>
            <person name="Varga T."/>
            <person name="Kohler A."/>
            <person name="Feng B."/>
            <person name="Cao Y."/>
            <person name="Lipzen A."/>
            <person name="Daum C."/>
            <person name="Hundley H."/>
            <person name="Pangilinan J."/>
            <person name="Johnson J."/>
            <person name="Barry K."/>
            <person name="LaButti K."/>
            <person name="Ng V."/>
            <person name="Ahrendt S."/>
            <person name="Min B."/>
            <person name="Choi I.G."/>
            <person name="Park H."/>
            <person name="Plett J.M."/>
            <person name="Magnuson J."/>
            <person name="Spatafora J.W."/>
            <person name="Nagy L.G."/>
            <person name="Henrissat B."/>
            <person name="Grigoriev I.V."/>
            <person name="Yang Z.L."/>
            <person name="Xu J."/>
            <person name="Martin F.M."/>
        </authorList>
    </citation>
    <scope>NUCLEOTIDE SEQUENCE</scope>
    <source>
        <strain evidence="1">KUC20120723A-06</strain>
    </source>
</reference>
<sequence>MAFVRSTAPPLITRNIVMLLSKIAAATLFLSAAVARYCKNTKPTKDWELYVYPNIDCDKGNDILAIDSFRGNFPTSPGVHKSGCLNLKNVDVKDGAKSIIFNARSNYSLYLHRESGCKGGAVVIHGPYYGTPDGAAETVLFPRNPPKSFDITRYH</sequence>
<evidence type="ECO:0000313" key="1">
    <source>
        <dbReference type="EMBL" id="KAH7930740.1"/>
    </source>
</evidence>
<keyword evidence="2" id="KW-1185">Reference proteome</keyword>
<dbReference type="EMBL" id="MU266330">
    <property type="protein sequence ID" value="KAH7930740.1"/>
    <property type="molecule type" value="Genomic_DNA"/>
</dbReference>
<proteinExistence type="predicted"/>
<dbReference type="Proteomes" id="UP000790709">
    <property type="component" value="Unassembled WGS sequence"/>
</dbReference>
<comment type="caution">
    <text evidence="1">The sequence shown here is derived from an EMBL/GenBank/DDBJ whole genome shotgun (WGS) entry which is preliminary data.</text>
</comment>
<name>A0ACB8BZU1_9AGAM</name>
<gene>
    <name evidence="1" type="ORF">BV22DRAFT_1124759</name>
</gene>
<accession>A0ACB8BZU1</accession>